<comment type="caution">
    <text evidence="2">The sequence shown here is derived from an EMBL/GenBank/DDBJ whole genome shotgun (WGS) entry which is preliminary data.</text>
</comment>
<evidence type="ECO:0000313" key="2">
    <source>
        <dbReference type="EMBL" id="MBL1086487.1"/>
    </source>
</evidence>
<dbReference type="AlphaFoldDB" id="A0A937JS77"/>
<sequence length="128" mass="13909">MIKTRIKRISFLAVSAATAVVFAASPASAYTDIEVTDSAHTGTFWFHDDGDTFTVCDTKVDGAGVLGRLYYKPLLGDWYVTDHASDGGDSGCGHFAHDVNGVGDYQMKLYWMGPGYPKEIASSRVFNE</sequence>
<evidence type="ECO:0008006" key="4">
    <source>
        <dbReference type="Google" id="ProtNLM"/>
    </source>
</evidence>
<dbReference type="EMBL" id="JAERRK010000023">
    <property type="protein sequence ID" value="MBL1086487.1"/>
    <property type="molecule type" value="Genomic_DNA"/>
</dbReference>
<feature type="signal peptide" evidence="1">
    <location>
        <begin position="1"/>
        <end position="29"/>
    </location>
</feature>
<organism evidence="2 3">
    <name type="scientific">Streptomyces actinomycinicus</name>
    <dbReference type="NCBI Taxonomy" id="1695166"/>
    <lineage>
        <taxon>Bacteria</taxon>
        <taxon>Bacillati</taxon>
        <taxon>Actinomycetota</taxon>
        <taxon>Actinomycetes</taxon>
        <taxon>Kitasatosporales</taxon>
        <taxon>Streptomycetaceae</taxon>
        <taxon>Streptomyces</taxon>
    </lineage>
</organism>
<dbReference type="RefSeq" id="WP_201842970.1">
    <property type="nucleotide sequence ID" value="NZ_JAERRK010000023.1"/>
</dbReference>
<dbReference type="Proteomes" id="UP000661858">
    <property type="component" value="Unassembled WGS sequence"/>
</dbReference>
<gene>
    <name evidence="2" type="ORF">JK359_31750</name>
</gene>
<proteinExistence type="predicted"/>
<evidence type="ECO:0000256" key="1">
    <source>
        <dbReference type="SAM" id="SignalP"/>
    </source>
</evidence>
<protein>
    <recommendedName>
        <fullName evidence="4">Secreted protein</fullName>
    </recommendedName>
</protein>
<accession>A0A937JS77</accession>
<reference evidence="2" key="1">
    <citation type="submission" date="2021-01" db="EMBL/GenBank/DDBJ databases">
        <title>WGS of actinomycetes isolated from Thailand.</title>
        <authorList>
            <person name="Thawai C."/>
        </authorList>
    </citation>
    <scope>NUCLEOTIDE SEQUENCE</scope>
    <source>
        <strain evidence="2">RCU-197</strain>
    </source>
</reference>
<name>A0A937JS77_9ACTN</name>
<keyword evidence="1" id="KW-0732">Signal</keyword>
<feature type="chain" id="PRO_5037152958" description="Secreted protein" evidence="1">
    <location>
        <begin position="30"/>
        <end position="128"/>
    </location>
</feature>
<keyword evidence="3" id="KW-1185">Reference proteome</keyword>
<evidence type="ECO:0000313" key="3">
    <source>
        <dbReference type="Proteomes" id="UP000661858"/>
    </source>
</evidence>